<evidence type="ECO:0000313" key="1">
    <source>
        <dbReference type="Proteomes" id="UP000887579"/>
    </source>
</evidence>
<reference evidence="2" key="1">
    <citation type="submission" date="2022-11" db="UniProtKB">
        <authorList>
            <consortium name="WormBaseParasite"/>
        </authorList>
    </citation>
    <scope>IDENTIFICATION</scope>
</reference>
<proteinExistence type="predicted"/>
<sequence>MVSTNFKALAVSEASNDLIECRQVKPRKICPPIQVDYKEMERFIRDKNLSPKMVIHILRNTPGIHGFISTSLFLISINVQLPAGKEFNEVDKDLIKQILHDISNDQCDDKFCIIPGEAGFEYFKSFFDEDSASREDGQNNPNFCEEHLSEIAINSQKSVALLAQMHQQLFVQNSMGTFDAGKKSIRDYIGGFKKDIQETFSVLLRIPLKNDANTVIQIIGYMDDVDRASIWINHLCEQVISPSSGSTSNQHKSLGSKHDDMEQRADVATTIQRDIEAFSAEREDGEEEDKLSHAQPLTPDRHEDPEAFLFLTPSPHRLASNVITSEEKDLGGEDIVQSDPSTTVDTQLFSAEREVHDVVNGEEEALAHATHALTLDNDHDPEAPALDLNAEKLLPDYKKMFQSAGGQKKQYVLVSKAMKEEEYEELLNSRRYTRMSMTFNAAKEFVYNDIKNILNGKDFFVYPVLDILTVNASAMFSFNNAMVALEMVSSGQKDKSITIKLSSSSMIAAQEACEVLQHVLAEL</sequence>
<dbReference type="WBParaSite" id="ES5_v2.g805.t1">
    <property type="protein sequence ID" value="ES5_v2.g805.t1"/>
    <property type="gene ID" value="ES5_v2.g805"/>
</dbReference>
<organism evidence="1 2">
    <name type="scientific">Panagrolaimus sp. ES5</name>
    <dbReference type="NCBI Taxonomy" id="591445"/>
    <lineage>
        <taxon>Eukaryota</taxon>
        <taxon>Metazoa</taxon>
        <taxon>Ecdysozoa</taxon>
        <taxon>Nematoda</taxon>
        <taxon>Chromadorea</taxon>
        <taxon>Rhabditida</taxon>
        <taxon>Tylenchina</taxon>
        <taxon>Panagrolaimomorpha</taxon>
        <taxon>Panagrolaimoidea</taxon>
        <taxon>Panagrolaimidae</taxon>
        <taxon>Panagrolaimus</taxon>
    </lineage>
</organism>
<accession>A0AC34GTI4</accession>
<protein>
    <submittedName>
        <fullName evidence="2">Uncharacterized protein</fullName>
    </submittedName>
</protein>
<name>A0AC34GTI4_9BILA</name>
<evidence type="ECO:0000313" key="2">
    <source>
        <dbReference type="WBParaSite" id="ES5_v2.g805.t1"/>
    </source>
</evidence>
<dbReference type="Proteomes" id="UP000887579">
    <property type="component" value="Unplaced"/>
</dbReference>